<evidence type="ECO:0000256" key="3">
    <source>
        <dbReference type="ARBA" id="ARBA00023052"/>
    </source>
</evidence>
<dbReference type="PANTHER" id="PTHR11516:SF60">
    <property type="entry name" value="PYRUVATE DEHYDROGENASE E1 COMPONENT SUBUNIT ALPHA"/>
    <property type="match status" value="1"/>
</dbReference>
<evidence type="ECO:0000259" key="4">
    <source>
        <dbReference type="Pfam" id="PF00676"/>
    </source>
</evidence>
<evidence type="ECO:0000313" key="6">
    <source>
        <dbReference type="Proteomes" id="UP000646946"/>
    </source>
</evidence>
<dbReference type="AlphaFoldDB" id="A0A832X5V8"/>
<organism evidence="5 6">
    <name type="scientific">Candidatus Naiadarchaeum limnaeum</name>
    <dbReference type="NCBI Taxonomy" id="2756139"/>
    <lineage>
        <taxon>Archaea</taxon>
        <taxon>Candidatus Undinarchaeota</taxon>
        <taxon>Candidatus Undinarchaeia</taxon>
        <taxon>Candidatus Naiadarchaeales</taxon>
        <taxon>Candidatus Naiadarchaeaceae</taxon>
        <taxon>Candidatus Naiadarchaeum</taxon>
    </lineage>
</organism>
<gene>
    <name evidence="5" type="ORF">H1016_01535</name>
</gene>
<comment type="caution">
    <text evidence="5">The sequence shown here is derived from an EMBL/GenBank/DDBJ whole genome shotgun (WGS) entry which is preliminary data.</text>
</comment>
<comment type="cofactor">
    <cofactor evidence="1">
        <name>thiamine diphosphate</name>
        <dbReference type="ChEBI" id="CHEBI:58937"/>
    </cofactor>
</comment>
<keyword evidence="6" id="KW-1185">Reference proteome</keyword>
<proteinExistence type="predicted"/>
<name>A0A832X5V8_9ARCH</name>
<reference evidence="5 6" key="1">
    <citation type="journal article" name="Nat. Commun.">
        <title>Undinarchaeota illuminate DPANN phylogeny and the impact of gene transfer on archaeal evolution.</title>
        <authorList>
            <person name="Dombrowski N."/>
            <person name="Williams T.A."/>
            <person name="Sun J."/>
            <person name="Woodcroft B.J."/>
            <person name="Lee J.H."/>
            <person name="Minh B.Q."/>
            <person name="Rinke C."/>
            <person name="Spang A."/>
        </authorList>
    </citation>
    <scope>NUCLEOTIDE SEQUENCE [LARGE SCALE GENOMIC DNA]</scope>
    <source>
        <strain evidence="5">MAG_bin1129</strain>
    </source>
</reference>
<accession>A0A832X5V8</accession>
<dbReference type="Gene3D" id="3.40.50.970">
    <property type="match status" value="1"/>
</dbReference>
<dbReference type="Pfam" id="PF00676">
    <property type="entry name" value="E1_dh"/>
    <property type="match status" value="1"/>
</dbReference>
<evidence type="ECO:0000256" key="1">
    <source>
        <dbReference type="ARBA" id="ARBA00001964"/>
    </source>
</evidence>
<sequence length="322" mass="36228">MENKTSLSLLHKILLIRRAEEKIVELYPEQEIRCPTHLSIGQEAVAAGVCEALRKDDIIFSNHRSHGHYIAKGGNLKAMFAEFYGKATGCSKGRGGSMHLIDLSVNFLGSTPLVGGTIPIAVGAALSTHMRKEDNIVVIFIGDAAVEEGVFHESVNFSALKKLPVLFVCENNFYSVYTPLSERQPGNRKIYELAKGHGIESYQADGNDAIKVYEITKKAVDKIRSGKGPVFLEFLTYRWREHCGPNYDNDLGYRSVEELEKWKRKDPLESLKNKLLKSKTILQAEFEKIENEVRSKVEAAVKFAKESPFPKKEELEKYVYSV</sequence>
<dbReference type="EMBL" id="DVAB01000016">
    <property type="protein sequence ID" value="HIK00200.1"/>
    <property type="molecule type" value="Genomic_DNA"/>
</dbReference>
<dbReference type="Proteomes" id="UP000646946">
    <property type="component" value="Unassembled WGS sequence"/>
</dbReference>
<dbReference type="InterPro" id="IPR050642">
    <property type="entry name" value="PDH_E1_Alpha_Subunit"/>
</dbReference>
<dbReference type="CDD" id="cd02000">
    <property type="entry name" value="TPP_E1_PDC_ADC_BCADC"/>
    <property type="match status" value="1"/>
</dbReference>
<feature type="domain" description="Dehydrogenase E1 component" evidence="4">
    <location>
        <begin position="13"/>
        <end position="311"/>
    </location>
</feature>
<keyword evidence="2" id="KW-0560">Oxidoreductase</keyword>
<dbReference type="InterPro" id="IPR029061">
    <property type="entry name" value="THDP-binding"/>
</dbReference>
<dbReference type="GO" id="GO:0004739">
    <property type="term" value="F:pyruvate dehydrogenase (acetyl-transferring) activity"/>
    <property type="evidence" value="ECO:0007669"/>
    <property type="project" value="TreeGrafter"/>
</dbReference>
<evidence type="ECO:0000313" key="5">
    <source>
        <dbReference type="EMBL" id="HIK00200.1"/>
    </source>
</evidence>
<dbReference type="SUPFAM" id="SSF52518">
    <property type="entry name" value="Thiamin diphosphate-binding fold (THDP-binding)"/>
    <property type="match status" value="1"/>
</dbReference>
<keyword evidence="3" id="KW-0786">Thiamine pyrophosphate</keyword>
<protein>
    <submittedName>
        <fullName evidence="5">Thiamine pyrophosphate-dependent dehydrogenase E1 component subunit alpha</fullName>
    </submittedName>
</protein>
<dbReference type="InterPro" id="IPR001017">
    <property type="entry name" value="DH_E1"/>
</dbReference>
<dbReference type="PANTHER" id="PTHR11516">
    <property type="entry name" value="PYRUVATE DEHYDROGENASE E1 COMPONENT, ALPHA SUBUNIT BACTERIAL AND ORGANELLAR"/>
    <property type="match status" value="1"/>
</dbReference>
<evidence type="ECO:0000256" key="2">
    <source>
        <dbReference type="ARBA" id="ARBA00023002"/>
    </source>
</evidence>
<dbReference type="GO" id="GO:0006086">
    <property type="term" value="P:pyruvate decarboxylation to acetyl-CoA"/>
    <property type="evidence" value="ECO:0007669"/>
    <property type="project" value="TreeGrafter"/>
</dbReference>